<keyword evidence="3" id="KW-1185">Reference proteome</keyword>
<evidence type="ECO:0000256" key="1">
    <source>
        <dbReference type="SAM" id="MobiDB-lite"/>
    </source>
</evidence>
<evidence type="ECO:0000313" key="2">
    <source>
        <dbReference type="EMBL" id="KAJ4431977.1"/>
    </source>
</evidence>
<evidence type="ECO:0000313" key="3">
    <source>
        <dbReference type="Proteomes" id="UP001148838"/>
    </source>
</evidence>
<comment type="caution">
    <text evidence="2">The sequence shown here is derived from an EMBL/GenBank/DDBJ whole genome shotgun (WGS) entry which is preliminary data.</text>
</comment>
<organism evidence="2 3">
    <name type="scientific">Periplaneta americana</name>
    <name type="common">American cockroach</name>
    <name type="synonym">Blatta americana</name>
    <dbReference type="NCBI Taxonomy" id="6978"/>
    <lineage>
        <taxon>Eukaryota</taxon>
        <taxon>Metazoa</taxon>
        <taxon>Ecdysozoa</taxon>
        <taxon>Arthropoda</taxon>
        <taxon>Hexapoda</taxon>
        <taxon>Insecta</taxon>
        <taxon>Pterygota</taxon>
        <taxon>Neoptera</taxon>
        <taxon>Polyneoptera</taxon>
        <taxon>Dictyoptera</taxon>
        <taxon>Blattodea</taxon>
        <taxon>Blattoidea</taxon>
        <taxon>Blattidae</taxon>
        <taxon>Blattinae</taxon>
        <taxon>Periplaneta</taxon>
    </lineage>
</organism>
<dbReference type="EMBL" id="JAJSOF020000029">
    <property type="protein sequence ID" value="KAJ4431977.1"/>
    <property type="molecule type" value="Genomic_DNA"/>
</dbReference>
<protein>
    <submittedName>
        <fullName evidence="2">Uncharacterized protein</fullName>
    </submittedName>
</protein>
<reference evidence="2 3" key="1">
    <citation type="journal article" date="2022" name="Allergy">
        <title>Genome assembly and annotation of Periplaneta americana reveal a comprehensive cockroach allergen profile.</title>
        <authorList>
            <person name="Wang L."/>
            <person name="Xiong Q."/>
            <person name="Saelim N."/>
            <person name="Wang L."/>
            <person name="Nong W."/>
            <person name="Wan A.T."/>
            <person name="Shi M."/>
            <person name="Liu X."/>
            <person name="Cao Q."/>
            <person name="Hui J.H.L."/>
            <person name="Sookrung N."/>
            <person name="Leung T.F."/>
            <person name="Tungtrongchitr A."/>
            <person name="Tsui S.K.W."/>
        </authorList>
    </citation>
    <scope>NUCLEOTIDE SEQUENCE [LARGE SCALE GENOMIC DNA]</scope>
    <source>
        <strain evidence="2">PWHHKU_190912</strain>
    </source>
</reference>
<sequence length="205" mass="22762">MTSCLASQITRLVPSERLKALVYGTEIPNEVELQQRIENGLKLFGMRVRGKKPKKPHPGQLVPTGDRTGPAGFGVRLANSSATTGVVCQHGKADTSEELRQRITCSCASHSTNVAEHLAHYLQHRTVSSQFTARLSWLVLLAQSFAFTESRTTGLQRRSAELRTQVPQLRTTALELRASSSTVTDTTQVALWSRSWLHCYKRVAY</sequence>
<dbReference type="Proteomes" id="UP001148838">
    <property type="component" value="Unassembled WGS sequence"/>
</dbReference>
<accession>A0ABQ8SEC6</accession>
<gene>
    <name evidence="2" type="ORF">ANN_20586</name>
</gene>
<proteinExistence type="predicted"/>
<name>A0ABQ8SEC6_PERAM</name>
<feature type="region of interest" description="Disordered" evidence="1">
    <location>
        <begin position="49"/>
        <end position="68"/>
    </location>
</feature>